<feature type="transmembrane region" description="Helical" evidence="1">
    <location>
        <begin position="64"/>
        <end position="84"/>
    </location>
</feature>
<evidence type="ECO:0000256" key="1">
    <source>
        <dbReference type="SAM" id="Phobius"/>
    </source>
</evidence>
<dbReference type="Proteomes" id="UP000075312">
    <property type="component" value="Unassembled WGS sequence"/>
</dbReference>
<dbReference type="AlphaFoldDB" id="A0A149UT20"/>
<gene>
    <name evidence="2" type="ORF">AD952_11015</name>
</gene>
<protein>
    <submittedName>
        <fullName evidence="2">Uncharacterized protein</fullName>
    </submittedName>
</protein>
<evidence type="ECO:0000313" key="3">
    <source>
        <dbReference type="Proteomes" id="UP000075312"/>
    </source>
</evidence>
<dbReference type="PATRIC" id="fig|178900.6.peg.3010"/>
<proteinExistence type="predicted"/>
<keyword evidence="1" id="KW-0472">Membrane</keyword>
<reference evidence="2 3" key="1">
    <citation type="submission" date="2015-06" db="EMBL/GenBank/DDBJ databases">
        <title>Improved classification and identification of acetic acid bacteria using matrix-assisted laser desorption/ionization time-of-flight mass spectrometry; Gluconobacter nephelii and Gluconobacter uchimurae are later heterotypic synonyms of Gluconobacter japonicus and Gluconobacter oxydans, respectively.</title>
        <authorList>
            <person name="Li L."/>
            <person name="Cleenwerck I."/>
            <person name="De Vuyst L."/>
            <person name="Vandamme P."/>
        </authorList>
    </citation>
    <scope>NUCLEOTIDE SEQUENCE [LARGE SCALE GENOMIC DNA]</scope>
    <source>
        <strain evidence="2 3">LMG 1608</strain>
    </source>
</reference>
<keyword evidence="1" id="KW-0812">Transmembrane</keyword>
<dbReference type="EMBL" id="LHZY01000042">
    <property type="protein sequence ID" value="KXV70973.1"/>
    <property type="molecule type" value="Genomic_DNA"/>
</dbReference>
<comment type="caution">
    <text evidence="2">The sequence shown here is derived from an EMBL/GenBank/DDBJ whole genome shotgun (WGS) entry which is preliminary data.</text>
</comment>
<name>A0A149UT20_9PROT</name>
<dbReference type="RefSeq" id="WP_062143412.1">
    <property type="nucleotide sequence ID" value="NZ_LHZY01000042.1"/>
</dbReference>
<keyword evidence="1" id="KW-1133">Transmembrane helix</keyword>
<organism evidence="2 3">
    <name type="scientific">Acetobacter cerevisiae</name>
    <dbReference type="NCBI Taxonomy" id="178900"/>
    <lineage>
        <taxon>Bacteria</taxon>
        <taxon>Pseudomonadati</taxon>
        <taxon>Pseudomonadota</taxon>
        <taxon>Alphaproteobacteria</taxon>
        <taxon>Acetobacterales</taxon>
        <taxon>Acetobacteraceae</taxon>
        <taxon>Acetobacter</taxon>
    </lineage>
</organism>
<evidence type="ECO:0000313" key="2">
    <source>
        <dbReference type="EMBL" id="KXV70973.1"/>
    </source>
</evidence>
<accession>A0A149UT20</accession>
<sequence length="126" mass="13662">MLDLGPVSISGGIISYNGNNYPASRVDSINIDHSQKTKSAIGSGVSWILGFLYAVDFYGSGKQFSLLAAGVFFMFAVWLLIMTLSQKTILKMKTAGRSVVIKAPTRAVSEQIRDAISKEIVESGRR</sequence>